<evidence type="ECO:0000313" key="2">
    <source>
        <dbReference type="Proteomes" id="UP001151081"/>
    </source>
</evidence>
<organism evidence="1 2">
    <name type="scientific">Polyangium jinanense</name>
    <dbReference type="NCBI Taxonomy" id="2829994"/>
    <lineage>
        <taxon>Bacteria</taxon>
        <taxon>Pseudomonadati</taxon>
        <taxon>Myxococcota</taxon>
        <taxon>Polyangia</taxon>
        <taxon>Polyangiales</taxon>
        <taxon>Polyangiaceae</taxon>
        <taxon>Polyangium</taxon>
    </lineage>
</organism>
<accession>A0A9X4ARK6</accession>
<protein>
    <submittedName>
        <fullName evidence="1">Uncharacterized protein</fullName>
    </submittedName>
</protein>
<dbReference type="EMBL" id="JAGTJJ010000002">
    <property type="protein sequence ID" value="MDC3980165.1"/>
    <property type="molecule type" value="Genomic_DNA"/>
</dbReference>
<reference evidence="1 2" key="1">
    <citation type="submission" date="2021-04" db="EMBL/GenBank/DDBJ databases">
        <title>Genome analysis of Polyangium sp.</title>
        <authorList>
            <person name="Li Y."/>
            <person name="Wang J."/>
        </authorList>
    </citation>
    <scope>NUCLEOTIDE SEQUENCE [LARGE SCALE GENOMIC DNA]</scope>
    <source>
        <strain evidence="1 2">SDU14</strain>
    </source>
</reference>
<gene>
    <name evidence="1" type="ORF">KEG57_06655</name>
</gene>
<comment type="caution">
    <text evidence="1">The sequence shown here is derived from an EMBL/GenBank/DDBJ whole genome shotgun (WGS) entry which is preliminary data.</text>
</comment>
<proteinExistence type="predicted"/>
<dbReference type="AlphaFoldDB" id="A0A9X4ARK6"/>
<dbReference type="RefSeq" id="WP_272458285.1">
    <property type="nucleotide sequence ID" value="NZ_JAGTJJ010000002.1"/>
</dbReference>
<dbReference type="Proteomes" id="UP001151081">
    <property type="component" value="Unassembled WGS sequence"/>
</dbReference>
<name>A0A9X4ARK6_9BACT</name>
<sequence length="363" mass="38698">MIERVVAIAAACAVLTLSGKPAAEVPPQIAFRLDYQANLPGRGCPNADEFGLILAGEFGYLLVRDDAAATLRIETRTNGRGIEAELSAPNPAGEGEWRRVITSQDCRELVYDAATLIRIRFGPGGWEGEEPPPWLLAPPRFEVELPELRMEMPPAFLDSMAGEPSEAPLTPWEGTAPLWAQRAPAAEEKTPFQVEAALGAALTPYGLPSVALGGNLFAQARWARFAIGGDIRAVTTLSSDIGDGDLQGRVSLYTFAVLPCVVTRHIDFCAIGSGSLMRFDLEAPAALQRADASSAGFGLRLAPRLALSSVFSLVGYVDGTIETRKINLRTSGSNEPGVLPPPDWISPNIRLSLGIALSANLLQ</sequence>
<evidence type="ECO:0000313" key="1">
    <source>
        <dbReference type="EMBL" id="MDC3980165.1"/>
    </source>
</evidence>
<keyword evidence="2" id="KW-1185">Reference proteome</keyword>